<reference evidence="2" key="1">
    <citation type="submission" date="2017-07" db="EMBL/GenBank/DDBJ databases">
        <authorList>
            <person name="Abker F."/>
            <person name="Adetunja A."/>
            <person name="Azinge I."/>
            <person name="Baskerville V."/>
            <person name="Brown C."/>
            <person name="Cabassa I."/>
            <person name="Cannady D."/>
            <person name="Duran G."/>
            <person name="Franklin M."/>
            <person name="Kontchou K."/>
            <person name="Kelly K.-A."/>
            <person name="Mohamed A."/>
            <person name="Okusolubo T."/>
            <person name="Oriala D."/>
            <person name="Shrestha A."/>
            <person name="Song A."/>
            <person name="Spruill R."/>
            <person name="Williams K."/>
            <person name="Nunn R."/>
            <person name="Johnson A."/>
            <person name="Erill I."/>
            <person name="Caruso S.M."/>
        </authorList>
    </citation>
    <scope>NUCLEOTIDE SEQUENCE [LARGE SCALE GENOMIC DNA]</scope>
</reference>
<accession>A0A223LGB1</accession>
<evidence type="ECO:0000313" key="2">
    <source>
        <dbReference type="Proteomes" id="UP000222424"/>
    </source>
</evidence>
<organism evidence="1 2">
    <name type="scientific">Bacillus phage Anthony</name>
    <dbReference type="NCBI Taxonomy" id="2024253"/>
    <lineage>
        <taxon>Viruses</taxon>
        <taxon>Duplodnaviria</taxon>
        <taxon>Heunggongvirae</taxon>
        <taxon>Uroviricota</taxon>
        <taxon>Caudoviricetes</taxon>
        <taxon>Herelleviridae</taxon>
        <taxon>Bastillevirinae</taxon>
        <taxon>Bastillevirus</taxon>
        <taxon>Bastillevirus CAM003</taxon>
    </lineage>
</organism>
<name>A0A223LGB1_9CAUD</name>
<dbReference type="Proteomes" id="UP000222424">
    <property type="component" value="Genome"/>
</dbReference>
<evidence type="ECO:0000313" key="1">
    <source>
        <dbReference type="EMBL" id="ASU01117.1"/>
    </source>
</evidence>
<gene>
    <name evidence="1" type="ORF">ANTHONY_277</name>
</gene>
<protein>
    <submittedName>
        <fullName evidence="1">Uncharacterized protein</fullName>
    </submittedName>
</protein>
<proteinExistence type="predicted"/>
<dbReference type="EMBL" id="MF498901">
    <property type="protein sequence ID" value="ASU01117.1"/>
    <property type="molecule type" value="Genomic_DNA"/>
</dbReference>
<sequence>MKYIVHVYKDNNYKEANKREFTELGDAMIHITLTISHPHFILQDIETCLSHDETETFYMIYGREVK</sequence>